<feature type="transmembrane region" description="Helical" evidence="6">
    <location>
        <begin position="138"/>
        <end position="157"/>
    </location>
</feature>
<protein>
    <submittedName>
        <fullName evidence="8">MFS transporter</fullName>
    </submittedName>
</protein>
<evidence type="ECO:0000256" key="3">
    <source>
        <dbReference type="ARBA" id="ARBA00022692"/>
    </source>
</evidence>
<reference evidence="8 9" key="1">
    <citation type="submission" date="2020-09" db="EMBL/GenBank/DDBJ databases">
        <title>Novel species in genus Gordonia.</title>
        <authorList>
            <person name="Zhang G."/>
        </authorList>
    </citation>
    <scope>NUCLEOTIDE SEQUENCE [LARGE SCALE GENOMIC DNA]</scope>
    <source>
        <strain evidence="8 9">ON-33</strain>
    </source>
</reference>
<name>A0ABR7WE98_9ACTN</name>
<dbReference type="CDD" id="cd17324">
    <property type="entry name" value="MFS_NepI_like"/>
    <property type="match status" value="1"/>
</dbReference>
<dbReference type="InterPro" id="IPR011701">
    <property type="entry name" value="MFS"/>
</dbReference>
<feature type="transmembrane region" description="Helical" evidence="6">
    <location>
        <begin position="294"/>
        <end position="312"/>
    </location>
</feature>
<dbReference type="Proteomes" id="UP000602395">
    <property type="component" value="Unassembled WGS sequence"/>
</dbReference>
<comment type="caution">
    <text evidence="8">The sequence shown here is derived from an EMBL/GenBank/DDBJ whole genome shotgun (WGS) entry which is preliminary data.</text>
</comment>
<dbReference type="Gene3D" id="1.20.1250.20">
    <property type="entry name" value="MFS general substrate transporter like domains"/>
    <property type="match status" value="1"/>
</dbReference>
<feature type="transmembrane region" description="Helical" evidence="6">
    <location>
        <begin position="80"/>
        <end position="99"/>
    </location>
</feature>
<feature type="transmembrane region" description="Helical" evidence="6">
    <location>
        <begin position="361"/>
        <end position="379"/>
    </location>
</feature>
<keyword evidence="9" id="KW-1185">Reference proteome</keyword>
<gene>
    <name evidence="8" type="ORF">IDF66_11055</name>
</gene>
<feature type="transmembrane region" description="Helical" evidence="6">
    <location>
        <begin position="333"/>
        <end position="355"/>
    </location>
</feature>
<evidence type="ECO:0000313" key="8">
    <source>
        <dbReference type="EMBL" id="MBD1320127.1"/>
    </source>
</evidence>
<evidence type="ECO:0000256" key="2">
    <source>
        <dbReference type="ARBA" id="ARBA00022475"/>
    </source>
</evidence>
<feature type="transmembrane region" description="Helical" evidence="6">
    <location>
        <begin position="12"/>
        <end position="36"/>
    </location>
</feature>
<keyword evidence="3 6" id="KW-0812">Transmembrane</keyword>
<evidence type="ECO:0000256" key="4">
    <source>
        <dbReference type="ARBA" id="ARBA00022989"/>
    </source>
</evidence>
<accession>A0ABR7WE98</accession>
<feature type="transmembrane region" description="Helical" evidence="6">
    <location>
        <begin position="169"/>
        <end position="188"/>
    </location>
</feature>
<feature type="transmembrane region" description="Helical" evidence="6">
    <location>
        <begin position="48"/>
        <end position="68"/>
    </location>
</feature>
<dbReference type="PANTHER" id="PTHR43124">
    <property type="entry name" value="PURINE EFFLUX PUMP PBUE"/>
    <property type="match status" value="1"/>
</dbReference>
<evidence type="ECO:0000313" key="9">
    <source>
        <dbReference type="Proteomes" id="UP000602395"/>
    </source>
</evidence>
<evidence type="ECO:0000256" key="6">
    <source>
        <dbReference type="SAM" id="Phobius"/>
    </source>
</evidence>
<dbReference type="PROSITE" id="PS50850">
    <property type="entry name" value="MFS"/>
    <property type="match status" value="1"/>
</dbReference>
<dbReference type="InterPro" id="IPR020846">
    <property type="entry name" value="MFS_dom"/>
</dbReference>
<feature type="transmembrane region" description="Helical" evidence="6">
    <location>
        <begin position="243"/>
        <end position="260"/>
    </location>
</feature>
<feature type="transmembrane region" description="Helical" evidence="6">
    <location>
        <begin position="209"/>
        <end position="237"/>
    </location>
</feature>
<feature type="domain" description="Major facilitator superfamily (MFS) profile" evidence="7">
    <location>
        <begin position="14"/>
        <end position="382"/>
    </location>
</feature>
<dbReference type="EMBL" id="JACWMS010000002">
    <property type="protein sequence ID" value="MBD1320127.1"/>
    <property type="molecule type" value="Genomic_DNA"/>
</dbReference>
<feature type="transmembrane region" description="Helical" evidence="6">
    <location>
        <begin position="272"/>
        <end position="288"/>
    </location>
</feature>
<dbReference type="InterPro" id="IPR036259">
    <property type="entry name" value="MFS_trans_sf"/>
</dbReference>
<feature type="transmembrane region" description="Helical" evidence="6">
    <location>
        <begin position="105"/>
        <end position="126"/>
    </location>
</feature>
<comment type="subcellular location">
    <subcellularLocation>
        <location evidence="1">Cell membrane</location>
        <topology evidence="1">Multi-pass membrane protein</topology>
    </subcellularLocation>
</comment>
<dbReference type="SUPFAM" id="SSF103473">
    <property type="entry name" value="MFS general substrate transporter"/>
    <property type="match status" value="1"/>
</dbReference>
<sequence>MADSRHGVRQNAPALLTLAVAGFLAVTTEMLPVGLLPAIGDAFGVGDSVTGLLVTVFAVMVAVFAVPLTIATKRFARKRLILTTVVGYLISNLLIATAPSFAVVAAGRVVGGLAHALFFSVCIGYVPRLVEHRQVGRGLAVVAGGTTAGFVLGVPLSTALGSAIGWRNAFVTLAVVALIAVVLIVRLLPAVSGAAAGRRIEKPGARTDLGVVVTSNTLTFIGQYTLYTYISVVLLAAGAQESWIGPLLLLCGICGLFGLACVGRTIDRRPRTTVLTVLVLLAVTILAVGLSHQWLVLLVIAVALWNGLFGGVPSMYQSAAVRALTDAPEVAGAWINSTSNIGIALGALIGGSLLASDSATLHLACVGAAFVVAGLVVAVRGRRGFPG</sequence>
<proteinExistence type="predicted"/>
<evidence type="ECO:0000259" key="7">
    <source>
        <dbReference type="PROSITE" id="PS50850"/>
    </source>
</evidence>
<keyword evidence="2" id="KW-1003">Cell membrane</keyword>
<dbReference type="PANTHER" id="PTHR43124:SF5">
    <property type="entry name" value="PURINE RIBONUCLEOSIDE EFFLUX PUMP NEPI"/>
    <property type="match status" value="1"/>
</dbReference>
<evidence type="ECO:0000256" key="1">
    <source>
        <dbReference type="ARBA" id="ARBA00004651"/>
    </source>
</evidence>
<dbReference type="Pfam" id="PF07690">
    <property type="entry name" value="MFS_1"/>
    <property type="match status" value="1"/>
</dbReference>
<evidence type="ECO:0000256" key="5">
    <source>
        <dbReference type="ARBA" id="ARBA00023136"/>
    </source>
</evidence>
<dbReference type="InterPro" id="IPR050189">
    <property type="entry name" value="MFS_Efflux_Transporters"/>
</dbReference>
<organism evidence="8 9">
    <name type="scientific">Gordonia hankookensis</name>
    <dbReference type="NCBI Taxonomy" id="589403"/>
    <lineage>
        <taxon>Bacteria</taxon>
        <taxon>Bacillati</taxon>
        <taxon>Actinomycetota</taxon>
        <taxon>Actinomycetes</taxon>
        <taxon>Mycobacteriales</taxon>
        <taxon>Gordoniaceae</taxon>
        <taxon>Gordonia</taxon>
    </lineage>
</organism>
<keyword evidence="5 6" id="KW-0472">Membrane</keyword>
<keyword evidence="4 6" id="KW-1133">Transmembrane helix</keyword>